<gene>
    <name evidence="1" type="ORF">K3G42_018765</name>
</gene>
<reference evidence="1" key="1">
    <citation type="submission" date="2021-08" db="EMBL/GenBank/DDBJ databases">
        <title>The first chromosome-level gecko genome reveals the dynamic sex chromosomes of Neotropical dwarf geckos (Sphaerodactylidae: Sphaerodactylus).</title>
        <authorList>
            <person name="Pinto B.J."/>
            <person name="Keating S.E."/>
            <person name="Gamble T."/>
        </authorList>
    </citation>
    <scope>NUCLEOTIDE SEQUENCE</scope>
    <source>
        <strain evidence="1">TG3544</strain>
    </source>
</reference>
<proteinExistence type="predicted"/>
<evidence type="ECO:0000313" key="1">
    <source>
        <dbReference type="EMBL" id="KAH7998656.1"/>
    </source>
</evidence>
<evidence type="ECO:0000313" key="2">
    <source>
        <dbReference type="Proteomes" id="UP000827872"/>
    </source>
</evidence>
<organism evidence="1 2">
    <name type="scientific">Sphaerodactylus townsendi</name>
    <dbReference type="NCBI Taxonomy" id="933632"/>
    <lineage>
        <taxon>Eukaryota</taxon>
        <taxon>Metazoa</taxon>
        <taxon>Chordata</taxon>
        <taxon>Craniata</taxon>
        <taxon>Vertebrata</taxon>
        <taxon>Euteleostomi</taxon>
        <taxon>Lepidosauria</taxon>
        <taxon>Squamata</taxon>
        <taxon>Bifurcata</taxon>
        <taxon>Gekkota</taxon>
        <taxon>Sphaerodactylidae</taxon>
        <taxon>Sphaerodactylus</taxon>
    </lineage>
</organism>
<name>A0ACB8F0D6_9SAUR</name>
<accession>A0ACB8F0D6</accession>
<comment type="caution">
    <text evidence="1">The sequence shown here is derived from an EMBL/GenBank/DDBJ whole genome shotgun (WGS) entry which is preliminary data.</text>
</comment>
<dbReference type="EMBL" id="CM037625">
    <property type="protein sequence ID" value="KAH7998656.1"/>
    <property type="molecule type" value="Genomic_DNA"/>
</dbReference>
<protein>
    <submittedName>
        <fullName evidence="1">Uncharacterized protein</fullName>
    </submittedName>
</protein>
<keyword evidence="2" id="KW-1185">Reference proteome</keyword>
<sequence>MQQELHFLWQHGTPLGCAKVERKEHWAPPLLGEVPQAIQLAVQCQLTNQPDGLLPKAPQGLPEPRPPPPGSCTLERRLKDGPAALLPELQGVGAKWNRLWLYKAGHPVRFFPRFMLVLWQQFENHFQEKGHVSHHQRIRQGTRSGLTMSEFQQLAEVIQDWLEQ</sequence>
<dbReference type="Proteomes" id="UP000827872">
    <property type="component" value="Linkage Group LG12"/>
</dbReference>